<proteinExistence type="inferred from homology"/>
<keyword evidence="17" id="KW-1185">Reference proteome</keyword>
<evidence type="ECO:0000256" key="15">
    <source>
        <dbReference type="SAM" id="Phobius"/>
    </source>
</evidence>
<protein>
    <recommendedName>
        <fullName evidence="14">Disulfide bond formation protein B</fullName>
    </recommendedName>
    <alternativeName>
        <fullName evidence="14">Disulfide oxidoreductase</fullName>
    </alternativeName>
</protein>
<feature type="topological domain" description="Periplasmic" evidence="14">
    <location>
        <begin position="31"/>
        <end position="48"/>
    </location>
</feature>
<dbReference type="NCBIfam" id="NF002485">
    <property type="entry name" value="PRK01749.1"/>
    <property type="match status" value="1"/>
</dbReference>
<keyword evidence="11 14" id="KW-1015">Disulfide bond</keyword>
<feature type="topological domain" description="Cytoplasmic" evidence="14">
    <location>
        <begin position="164"/>
        <end position="182"/>
    </location>
</feature>
<accession>A0ABS5HZU2</accession>
<sequence>MHLLTRFSQSRLSWSLLLLSGLLLELSALFFQYGMKLEPCIMCIYIRVAVIGIMLAGLVGSIAPKFWAIRFIAMTAWLVSSVWGLKLALELNQLQVNPSPFASCSFFAEFPDFMPLDKWLPVFFEPRGMCSDIPWTFLNYTMTQWVILVFGIYILLFLIMLAPTLKPTPTQSKMSNTNINRN</sequence>
<keyword evidence="6 14" id="KW-0812">Transmembrane</keyword>
<evidence type="ECO:0000256" key="3">
    <source>
        <dbReference type="ARBA" id="ARBA00022448"/>
    </source>
</evidence>
<dbReference type="InterPro" id="IPR022920">
    <property type="entry name" value="Disulphide_bond_form_DsbB"/>
</dbReference>
<evidence type="ECO:0000313" key="16">
    <source>
        <dbReference type="EMBL" id="MBR9727098.1"/>
    </source>
</evidence>
<comment type="subcellular location">
    <subcellularLocation>
        <location evidence="1">Cell inner membrane</location>
        <topology evidence="1">Multi-pass membrane protein</topology>
    </subcellularLocation>
    <subcellularLocation>
        <location evidence="14">Cell membrane</location>
        <topology evidence="14">Multi-pass membrane protein</topology>
    </subcellularLocation>
</comment>
<keyword evidence="8 14" id="KW-1133">Transmembrane helix</keyword>
<evidence type="ECO:0000256" key="11">
    <source>
        <dbReference type="ARBA" id="ARBA00023157"/>
    </source>
</evidence>
<organism evidence="16 17">
    <name type="scientific">Shewanella intestini</name>
    <dbReference type="NCBI Taxonomy" id="2017544"/>
    <lineage>
        <taxon>Bacteria</taxon>
        <taxon>Pseudomonadati</taxon>
        <taxon>Pseudomonadota</taxon>
        <taxon>Gammaproteobacteria</taxon>
        <taxon>Alteromonadales</taxon>
        <taxon>Shewanellaceae</taxon>
        <taxon>Shewanella</taxon>
    </lineage>
</organism>
<evidence type="ECO:0000256" key="4">
    <source>
        <dbReference type="ARBA" id="ARBA00022475"/>
    </source>
</evidence>
<dbReference type="PANTHER" id="PTHR36570">
    <property type="entry name" value="DISULFIDE BOND FORMATION PROTEIN B"/>
    <property type="match status" value="1"/>
</dbReference>
<keyword evidence="13 14" id="KW-0676">Redox-active center</keyword>
<dbReference type="Gene3D" id="1.20.1550.10">
    <property type="entry name" value="DsbB-like"/>
    <property type="match status" value="1"/>
</dbReference>
<comment type="caution">
    <text evidence="16">The sequence shown here is derived from an EMBL/GenBank/DDBJ whole genome shotgun (WGS) entry which is preliminary data.</text>
</comment>
<comment type="caution">
    <text evidence="14">Lacks conserved residue(s) required for the propagation of feature annotation.</text>
</comment>
<feature type="disulfide bond" description="Redox-active" evidence="14">
    <location>
        <begin position="104"/>
        <end position="130"/>
    </location>
</feature>
<evidence type="ECO:0000256" key="6">
    <source>
        <dbReference type="ARBA" id="ARBA00022692"/>
    </source>
</evidence>
<dbReference type="InterPro" id="IPR003752">
    <property type="entry name" value="DiS_bond_form_DsbB/BdbC"/>
</dbReference>
<evidence type="ECO:0000256" key="13">
    <source>
        <dbReference type="ARBA" id="ARBA00023284"/>
    </source>
</evidence>
<evidence type="ECO:0000256" key="8">
    <source>
        <dbReference type="ARBA" id="ARBA00022989"/>
    </source>
</evidence>
<evidence type="ECO:0000256" key="9">
    <source>
        <dbReference type="ARBA" id="ARBA00023002"/>
    </source>
</evidence>
<dbReference type="PANTHER" id="PTHR36570:SF2">
    <property type="entry name" value="DISULFIDE BOND FORMATION PROTEIN B"/>
    <property type="match status" value="1"/>
</dbReference>
<feature type="topological domain" description="Periplasmic" evidence="14">
    <location>
        <begin position="90"/>
        <end position="144"/>
    </location>
</feature>
<feature type="transmembrane region" description="Helical" evidence="15">
    <location>
        <begin position="145"/>
        <end position="165"/>
    </location>
</feature>
<evidence type="ECO:0000256" key="5">
    <source>
        <dbReference type="ARBA" id="ARBA00022519"/>
    </source>
</evidence>
<keyword evidence="12 14" id="KW-0143">Chaperone</keyword>
<keyword evidence="7 14" id="KW-0249">Electron transport</keyword>
<gene>
    <name evidence="14 16" type="primary">dsbB</name>
    <name evidence="16" type="ORF">G3R48_03690</name>
</gene>
<feature type="transmembrane region" description="Helical" evidence="15">
    <location>
        <begin position="44"/>
        <end position="64"/>
    </location>
</feature>
<feature type="topological domain" description="Cytoplasmic" evidence="14">
    <location>
        <begin position="1"/>
        <end position="13"/>
    </location>
</feature>
<evidence type="ECO:0000256" key="1">
    <source>
        <dbReference type="ARBA" id="ARBA00004429"/>
    </source>
</evidence>
<comment type="function">
    <text evidence="14">Required for disulfide bond formation in some periplasmic proteins. Acts by oxidizing the DsbA protein.</text>
</comment>
<evidence type="ECO:0000256" key="7">
    <source>
        <dbReference type="ARBA" id="ARBA00022982"/>
    </source>
</evidence>
<feature type="disulfide bond" description="Redox-active" evidence="14">
    <location>
        <begin position="40"/>
        <end position="43"/>
    </location>
</feature>
<reference evidence="16 17" key="1">
    <citation type="submission" date="2020-02" db="EMBL/GenBank/DDBJ databases">
        <title>Shewanella WXL01 sp. nov., a marine bacterium isolated from green algae in Luhuitou Fringing Reef (Northern South China Sea).</title>
        <authorList>
            <person name="Wang X."/>
        </authorList>
    </citation>
    <scope>NUCLEOTIDE SEQUENCE [LARGE SCALE GENOMIC DNA]</scope>
    <source>
        <strain evidence="16 17">MCCC 1A01895</strain>
    </source>
</reference>
<dbReference type="HAMAP" id="MF_00286">
    <property type="entry name" value="DsbB"/>
    <property type="match status" value="1"/>
</dbReference>
<dbReference type="Pfam" id="PF02600">
    <property type="entry name" value="DsbB"/>
    <property type="match status" value="1"/>
</dbReference>
<evidence type="ECO:0000256" key="14">
    <source>
        <dbReference type="HAMAP-Rule" id="MF_00286"/>
    </source>
</evidence>
<comment type="similarity">
    <text evidence="2 14">Belongs to the DsbB family.</text>
</comment>
<evidence type="ECO:0000256" key="12">
    <source>
        <dbReference type="ARBA" id="ARBA00023186"/>
    </source>
</evidence>
<evidence type="ECO:0000313" key="17">
    <source>
        <dbReference type="Proteomes" id="UP000811844"/>
    </source>
</evidence>
<dbReference type="InterPro" id="IPR023380">
    <property type="entry name" value="DsbB-like_sf"/>
</dbReference>
<keyword evidence="3 14" id="KW-0813">Transport</keyword>
<feature type="transmembrane region" description="Helical" evidence="15">
    <location>
        <begin position="71"/>
        <end position="89"/>
    </location>
</feature>
<keyword evidence="10 14" id="KW-0472">Membrane</keyword>
<name>A0ABS5HZU2_9GAMM</name>
<evidence type="ECO:0000256" key="2">
    <source>
        <dbReference type="ARBA" id="ARBA00008823"/>
    </source>
</evidence>
<keyword evidence="4 14" id="KW-1003">Cell membrane</keyword>
<keyword evidence="9 14" id="KW-0560">Oxidoreductase</keyword>
<dbReference type="InterPro" id="IPR050183">
    <property type="entry name" value="DsbB"/>
</dbReference>
<dbReference type="SUPFAM" id="SSF158442">
    <property type="entry name" value="DsbB-like"/>
    <property type="match status" value="1"/>
</dbReference>
<dbReference type="Proteomes" id="UP000811844">
    <property type="component" value="Unassembled WGS sequence"/>
</dbReference>
<evidence type="ECO:0000256" key="10">
    <source>
        <dbReference type="ARBA" id="ARBA00023136"/>
    </source>
</evidence>
<dbReference type="RefSeq" id="WP_153663211.1">
    <property type="nucleotide sequence ID" value="NZ_JAAIKR010000002.1"/>
</dbReference>
<dbReference type="EMBL" id="JAAIKR010000002">
    <property type="protein sequence ID" value="MBR9727098.1"/>
    <property type="molecule type" value="Genomic_DNA"/>
</dbReference>
<keyword evidence="5" id="KW-0997">Cell inner membrane</keyword>
<feature type="transmembrane region" description="Helical" evidence="15">
    <location>
        <begin position="12"/>
        <end position="32"/>
    </location>
</feature>